<dbReference type="Proteomes" id="UP001055156">
    <property type="component" value="Unassembled WGS sequence"/>
</dbReference>
<gene>
    <name evidence="2" type="ORF">LKMONMHP_3554</name>
</gene>
<keyword evidence="1" id="KW-0812">Transmembrane</keyword>
<reference evidence="2" key="1">
    <citation type="journal article" date="2021" name="Front. Microbiol.">
        <title>Comprehensive Comparative Genomics and Phenotyping of Methylobacterium Species.</title>
        <authorList>
            <person name="Alessa O."/>
            <person name="Ogura Y."/>
            <person name="Fujitani Y."/>
            <person name="Takami H."/>
            <person name="Hayashi T."/>
            <person name="Sahin N."/>
            <person name="Tani A."/>
        </authorList>
    </citation>
    <scope>NUCLEOTIDE SEQUENCE</scope>
    <source>
        <strain evidence="2">NBRC 15689</strain>
    </source>
</reference>
<evidence type="ECO:0000313" key="2">
    <source>
        <dbReference type="EMBL" id="GJE28681.1"/>
    </source>
</evidence>
<accession>A0ABQ4TAH6</accession>
<proteinExistence type="predicted"/>
<evidence type="ECO:0000313" key="3">
    <source>
        <dbReference type="Proteomes" id="UP001055156"/>
    </source>
</evidence>
<keyword evidence="1" id="KW-1133">Transmembrane helix</keyword>
<name>A0ABQ4TAH6_METOR</name>
<protein>
    <submittedName>
        <fullName evidence="2">Uncharacterized protein</fullName>
    </submittedName>
</protein>
<comment type="caution">
    <text evidence="2">The sequence shown here is derived from an EMBL/GenBank/DDBJ whole genome shotgun (WGS) entry which is preliminary data.</text>
</comment>
<keyword evidence="3" id="KW-1185">Reference proteome</keyword>
<reference evidence="2" key="2">
    <citation type="submission" date="2021-08" db="EMBL/GenBank/DDBJ databases">
        <authorList>
            <person name="Tani A."/>
            <person name="Ola A."/>
            <person name="Ogura Y."/>
            <person name="Katsura K."/>
            <person name="Hayashi T."/>
        </authorList>
    </citation>
    <scope>NUCLEOTIDE SEQUENCE</scope>
    <source>
        <strain evidence="2">NBRC 15689</strain>
    </source>
</reference>
<evidence type="ECO:0000256" key="1">
    <source>
        <dbReference type="SAM" id="Phobius"/>
    </source>
</evidence>
<dbReference type="EMBL" id="BPQV01000011">
    <property type="protein sequence ID" value="GJE28681.1"/>
    <property type="molecule type" value="Genomic_DNA"/>
</dbReference>
<sequence>MPLCRNTTHLPPAPPQIRRVTLSDYVVSRRPTFRAVNDNRRPRRAHRWQWAVGIAVAPTLTVALILAALL</sequence>
<feature type="transmembrane region" description="Helical" evidence="1">
    <location>
        <begin position="50"/>
        <end position="69"/>
    </location>
</feature>
<organism evidence="2 3">
    <name type="scientific">Methylobacterium organophilum</name>
    <dbReference type="NCBI Taxonomy" id="410"/>
    <lineage>
        <taxon>Bacteria</taxon>
        <taxon>Pseudomonadati</taxon>
        <taxon>Pseudomonadota</taxon>
        <taxon>Alphaproteobacteria</taxon>
        <taxon>Hyphomicrobiales</taxon>
        <taxon>Methylobacteriaceae</taxon>
        <taxon>Methylobacterium</taxon>
    </lineage>
</organism>
<keyword evidence="1" id="KW-0472">Membrane</keyword>